<evidence type="ECO:0000313" key="3">
    <source>
        <dbReference type="Proteomes" id="UP001213000"/>
    </source>
</evidence>
<name>A0AAD5VFS6_9AGAR</name>
<evidence type="ECO:0000256" key="1">
    <source>
        <dbReference type="SAM" id="MobiDB-lite"/>
    </source>
</evidence>
<organism evidence="2 3">
    <name type="scientific">Leucocoprinus birnbaumii</name>
    <dbReference type="NCBI Taxonomy" id="56174"/>
    <lineage>
        <taxon>Eukaryota</taxon>
        <taxon>Fungi</taxon>
        <taxon>Dikarya</taxon>
        <taxon>Basidiomycota</taxon>
        <taxon>Agaricomycotina</taxon>
        <taxon>Agaricomycetes</taxon>
        <taxon>Agaricomycetidae</taxon>
        <taxon>Agaricales</taxon>
        <taxon>Agaricineae</taxon>
        <taxon>Agaricaceae</taxon>
        <taxon>Leucocoprinus</taxon>
    </lineage>
</organism>
<dbReference type="AlphaFoldDB" id="A0AAD5VFS6"/>
<dbReference type="Proteomes" id="UP001213000">
    <property type="component" value="Unassembled WGS sequence"/>
</dbReference>
<accession>A0AAD5VFS6</accession>
<keyword evidence="3" id="KW-1185">Reference proteome</keyword>
<feature type="region of interest" description="Disordered" evidence="1">
    <location>
        <begin position="97"/>
        <end position="160"/>
    </location>
</feature>
<gene>
    <name evidence="2" type="ORF">NP233_g12390</name>
</gene>
<sequence length="224" mass="24426">MSHPARTGLSAPADHKCHLAYVIASVFGTSPQAYARVETISKSTIRRLLALPEGKIERRRLCHPRVSDHSNEDLDPGQTMPIEQLSLLHLGGVMKEDAGEDASEKEGEMEVDTEALTEATTSSNVPRPQPQASKPNLCPSKPTLAPNSHHPKPKPPLIQPSKPIVRIYAATAFSAAELKPLSTSLPPIVSSRIWRLSIDSAENRPPYDHARPSLTYLPFTINGL</sequence>
<dbReference type="EMBL" id="JANIEX010001771">
    <property type="protein sequence ID" value="KAJ3554586.1"/>
    <property type="molecule type" value="Genomic_DNA"/>
</dbReference>
<reference evidence="2" key="1">
    <citation type="submission" date="2022-07" db="EMBL/GenBank/DDBJ databases">
        <title>Genome Sequence of Leucocoprinus birnbaumii.</title>
        <authorList>
            <person name="Buettner E."/>
        </authorList>
    </citation>
    <scope>NUCLEOTIDE SEQUENCE</scope>
    <source>
        <strain evidence="2">VT141</strain>
    </source>
</reference>
<proteinExistence type="predicted"/>
<evidence type="ECO:0000313" key="2">
    <source>
        <dbReference type="EMBL" id="KAJ3554586.1"/>
    </source>
</evidence>
<protein>
    <submittedName>
        <fullName evidence="2">Uncharacterized protein</fullName>
    </submittedName>
</protein>
<comment type="caution">
    <text evidence="2">The sequence shown here is derived from an EMBL/GenBank/DDBJ whole genome shotgun (WGS) entry which is preliminary data.</text>
</comment>
<feature type="compositionally biased region" description="Basic and acidic residues" evidence="1">
    <location>
        <begin position="97"/>
        <end position="108"/>
    </location>
</feature>
<feature type="compositionally biased region" description="Polar residues" evidence="1">
    <location>
        <begin position="118"/>
        <end position="134"/>
    </location>
</feature>